<keyword evidence="2" id="KW-0808">Transferase</keyword>
<dbReference type="EMBL" id="NITY01000004">
    <property type="protein sequence ID" value="PHM44740.1"/>
    <property type="molecule type" value="Genomic_DNA"/>
</dbReference>
<dbReference type="PANTHER" id="PTHR36540:SF1">
    <property type="entry name" value="PYRIMIDINE_PURINE NUCLEOSIDE PHOSPHORYLASE"/>
    <property type="match status" value="1"/>
</dbReference>
<keyword evidence="6" id="KW-1185">Reference proteome</keyword>
<evidence type="ECO:0000313" key="4">
    <source>
        <dbReference type="EMBL" id="SFJ23057.1"/>
    </source>
</evidence>
<accession>A0A1I3PP10</accession>
<organism evidence="4 5">
    <name type="scientific">Xenorhabdus mauleonii</name>
    <dbReference type="NCBI Taxonomy" id="351675"/>
    <lineage>
        <taxon>Bacteria</taxon>
        <taxon>Pseudomonadati</taxon>
        <taxon>Pseudomonadota</taxon>
        <taxon>Gammaproteobacteria</taxon>
        <taxon>Enterobacterales</taxon>
        <taxon>Morganellaceae</taxon>
        <taxon>Xenorhabdus</taxon>
    </lineage>
</organism>
<dbReference type="GO" id="GO:0005829">
    <property type="term" value="C:cytosol"/>
    <property type="evidence" value="ECO:0007669"/>
    <property type="project" value="TreeGrafter"/>
</dbReference>
<dbReference type="EMBL" id="FORG01000006">
    <property type="protein sequence ID" value="SFJ23057.1"/>
    <property type="molecule type" value="Genomic_DNA"/>
</dbReference>
<reference evidence="3 6" key="3">
    <citation type="journal article" date="2017" name="Nat. Microbiol.">
        <title>Natural product diversity associated with the nematode symbionts Photorhabdus and Xenorhabdus.</title>
        <authorList>
            <person name="Tobias N.J."/>
            <person name="Wolff H."/>
            <person name="Djahanschiri B."/>
            <person name="Grundmann F."/>
            <person name="Kronenwerth M."/>
            <person name="Shi Y.M."/>
            <person name="Simonyi S."/>
            <person name="Grun P."/>
            <person name="Shapiro-Ilan D."/>
            <person name="Pidot S.J."/>
            <person name="Stinear T.P."/>
            <person name="Ebersberger I."/>
            <person name="Bode H.B."/>
        </authorList>
    </citation>
    <scope>NUCLEOTIDE SEQUENCE [LARGE SCALE GENOMIC DNA]</scope>
    <source>
        <strain evidence="3 6">DSM 17908</strain>
    </source>
</reference>
<dbReference type="SUPFAM" id="SSF51182">
    <property type="entry name" value="RmlC-like cupins"/>
    <property type="match status" value="1"/>
</dbReference>
<gene>
    <name evidence="4" type="ORF">SAMN05421680_106208</name>
    <name evidence="3" type="ORF">Xmau_01453</name>
</gene>
<dbReference type="Proteomes" id="UP000224607">
    <property type="component" value="Unassembled WGS sequence"/>
</dbReference>
<reference evidence="5" key="2">
    <citation type="submission" date="2016-10" db="EMBL/GenBank/DDBJ databases">
        <authorList>
            <person name="Varghese N."/>
            <person name="Submissions S."/>
        </authorList>
    </citation>
    <scope>NUCLEOTIDE SEQUENCE [LARGE SCALE GENOMIC DNA]</scope>
    <source>
        <strain evidence="5">DSM 17908</strain>
    </source>
</reference>
<dbReference type="GO" id="GO:0004731">
    <property type="term" value="F:purine-nucleoside phosphorylase activity"/>
    <property type="evidence" value="ECO:0007669"/>
    <property type="project" value="TreeGrafter"/>
</dbReference>
<dbReference type="PANTHER" id="PTHR36540">
    <property type="entry name" value="PYRIMIDINE/PURINE NUCLEOSIDE PHOSPHORYLASE"/>
    <property type="match status" value="1"/>
</dbReference>
<keyword evidence="1" id="KW-0328">Glycosyltransferase</keyword>
<dbReference type="InterPro" id="IPR009664">
    <property type="entry name" value="Ppnp"/>
</dbReference>
<dbReference type="GO" id="GO:0016154">
    <property type="term" value="F:pyrimidine-nucleoside phosphorylase activity"/>
    <property type="evidence" value="ECO:0007669"/>
    <property type="project" value="TreeGrafter"/>
</dbReference>
<evidence type="ECO:0000313" key="6">
    <source>
        <dbReference type="Proteomes" id="UP000224607"/>
    </source>
</evidence>
<evidence type="ECO:0000313" key="3">
    <source>
        <dbReference type="EMBL" id="PHM44740.1"/>
    </source>
</evidence>
<dbReference type="Pfam" id="PF06865">
    <property type="entry name" value="Ppnp"/>
    <property type="match status" value="1"/>
</dbReference>
<dbReference type="OrthoDB" id="6446460at2"/>
<dbReference type="InterPro" id="IPR011051">
    <property type="entry name" value="RmlC_Cupin_sf"/>
</dbReference>
<dbReference type="Gene3D" id="2.60.120.10">
    <property type="entry name" value="Jelly Rolls"/>
    <property type="match status" value="1"/>
</dbReference>
<dbReference type="AlphaFoldDB" id="A0A1I3PP10"/>
<protein>
    <submittedName>
        <fullName evidence="4">Uncharacterized conserved protein YaiE, UPF0345 family</fullName>
    </submittedName>
</protein>
<dbReference type="STRING" id="351675.SAMN05421680_106208"/>
<sequence>MSELLQFKDTYIFFDGKVVLRNFLSEGVKVTMGYMATGEFRWLAEEPERFHILSGKAEFIVGSDKLIAEQGREVFVPAGSTFTVNVSEPLDYRCYYD</sequence>
<dbReference type="InterPro" id="IPR014710">
    <property type="entry name" value="RmlC-like_jellyroll"/>
</dbReference>
<dbReference type="Proteomes" id="UP000198919">
    <property type="component" value="Unassembled WGS sequence"/>
</dbReference>
<dbReference type="RefSeq" id="WP_092509923.1">
    <property type="nucleotide sequence ID" value="NZ_CAWNQB010000034.1"/>
</dbReference>
<reference evidence="4" key="1">
    <citation type="submission" date="2016-10" db="EMBL/GenBank/DDBJ databases">
        <authorList>
            <person name="de Groot N.N."/>
        </authorList>
    </citation>
    <scope>NUCLEOTIDE SEQUENCE [LARGE SCALE GENOMIC DNA]</scope>
    <source>
        <strain evidence="4">DSM 17908</strain>
    </source>
</reference>
<proteinExistence type="predicted"/>
<name>A0A1I3PP10_9GAMM</name>
<evidence type="ECO:0000256" key="2">
    <source>
        <dbReference type="ARBA" id="ARBA00022679"/>
    </source>
</evidence>
<evidence type="ECO:0000313" key="5">
    <source>
        <dbReference type="Proteomes" id="UP000198919"/>
    </source>
</evidence>
<evidence type="ECO:0000256" key="1">
    <source>
        <dbReference type="ARBA" id="ARBA00022676"/>
    </source>
</evidence>